<evidence type="ECO:0000256" key="5">
    <source>
        <dbReference type="ARBA" id="ARBA00037974"/>
    </source>
</evidence>
<sequence length="387" mass="42965">MQFNFDEPLQRRGSNSYKWDSADDEQMLPMWVADMDFRTAPAIIDALQERVAHGAFGYTRVPERYFKAVTDWFATRHNFRFDAASLLFTTGVVPALSAIIQALVKPGEGVIVPMPAYNCFFSSIRNSKCVQISSPLKNDNGDFSFDFDDIAAKAADPNNTLLLLCNPHNPVGRSWTAEELRKIGDICFANNVTVLSDEIHCDLMMPGQTHIPFASLGEEFLQKSITCTSPSKSFNLAGIHAANILAHDSGSRKRIDKQLNINEVCEISPFAITAVIAAYEQGAPWLDALRSYLANNFATVCEFVAQQLPQIKVTPLEATYLVWLDCRALPVTSKQLADKLFEEQHLWLSDGTVYGAEGDGFLRMNIATTNANVQEGLKRLQAAINDL</sequence>
<protein>
    <recommendedName>
        <fullName evidence="2">cysteine-S-conjugate beta-lyase</fullName>
        <ecNumber evidence="2">4.4.1.13</ecNumber>
    </recommendedName>
</protein>
<evidence type="ECO:0000313" key="8">
    <source>
        <dbReference type="Proteomes" id="UP000029264"/>
    </source>
</evidence>
<dbReference type="AlphaFoldDB" id="A0A094K1M3"/>
<name>A0A094K1M3_9GAMM</name>
<evidence type="ECO:0000256" key="1">
    <source>
        <dbReference type="ARBA" id="ARBA00001933"/>
    </source>
</evidence>
<dbReference type="eggNOG" id="COG1168">
    <property type="taxonomic scope" value="Bacteria"/>
</dbReference>
<dbReference type="NCBIfam" id="TIGR04350">
    <property type="entry name" value="C_S_lyase_PatB"/>
    <property type="match status" value="1"/>
</dbReference>
<dbReference type="EC" id="4.4.1.13" evidence="2"/>
<comment type="caution">
    <text evidence="7">The sequence shown here is derived from an EMBL/GenBank/DDBJ whole genome shotgun (WGS) entry which is preliminary data.</text>
</comment>
<proteinExistence type="inferred from homology"/>
<comment type="cofactor">
    <cofactor evidence="1">
        <name>pyridoxal 5'-phosphate</name>
        <dbReference type="ChEBI" id="CHEBI:597326"/>
    </cofactor>
</comment>
<keyword evidence="4 7" id="KW-0456">Lyase</keyword>
<accession>A0A094K1M3</accession>
<comment type="similarity">
    <text evidence="5">Belongs to the class-II pyridoxal-phosphate-dependent aminotransferase family. MalY/PatB cystathionine beta-lyase subfamily.</text>
</comment>
<dbReference type="RefSeq" id="WP_037439837.1">
    <property type="nucleotide sequence ID" value="NZ_JPEO01000002.1"/>
</dbReference>
<dbReference type="GO" id="GO:0030170">
    <property type="term" value="F:pyridoxal phosphate binding"/>
    <property type="evidence" value="ECO:0007669"/>
    <property type="project" value="InterPro"/>
</dbReference>
<reference evidence="7 8" key="1">
    <citation type="submission" date="2014-06" db="EMBL/GenBank/DDBJ databases">
        <title>Shewanella sp. YQH10.</title>
        <authorList>
            <person name="Liu Y."/>
            <person name="Zeng R."/>
        </authorList>
    </citation>
    <scope>NUCLEOTIDE SEQUENCE [LARGE SCALE GENOMIC DNA]</scope>
    <source>
        <strain evidence="7 8">YQH10</strain>
    </source>
</reference>
<dbReference type="InterPro" id="IPR051798">
    <property type="entry name" value="Class-II_PLP-Dep_Aminotrans"/>
</dbReference>
<dbReference type="PANTHER" id="PTHR43525:SF1">
    <property type="entry name" value="PROTEIN MALY"/>
    <property type="match status" value="1"/>
</dbReference>
<keyword evidence="8" id="KW-1185">Reference proteome</keyword>
<dbReference type="OrthoDB" id="3224382at2"/>
<dbReference type="Pfam" id="PF00155">
    <property type="entry name" value="Aminotran_1_2"/>
    <property type="match status" value="1"/>
</dbReference>
<dbReference type="InterPro" id="IPR015422">
    <property type="entry name" value="PyrdxlP-dep_Trfase_small"/>
</dbReference>
<evidence type="ECO:0000256" key="2">
    <source>
        <dbReference type="ARBA" id="ARBA00012224"/>
    </source>
</evidence>
<feature type="domain" description="Aminotransferase class I/classII large" evidence="6">
    <location>
        <begin position="34"/>
        <end position="380"/>
    </location>
</feature>
<evidence type="ECO:0000256" key="4">
    <source>
        <dbReference type="ARBA" id="ARBA00023239"/>
    </source>
</evidence>
<evidence type="ECO:0000256" key="3">
    <source>
        <dbReference type="ARBA" id="ARBA00022898"/>
    </source>
</evidence>
<dbReference type="InterPro" id="IPR015421">
    <property type="entry name" value="PyrdxlP-dep_Trfase_major"/>
</dbReference>
<dbReference type="InterPro" id="IPR004839">
    <property type="entry name" value="Aminotransferase_I/II_large"/>
</dbReference>
<dbReference type="STRING" id="1515746.HR45_03820"/>
<dbReference type="Gene3D" id="3.40.640.10">
    <property type="entry name" value="Type I PLP-dependent aspartate aminotransferase-like (Major domain)"/>
    <property type="match status" value="1"/>
</dbReference>
<gene>
    <name evidence="7" type="ORF">HR45_03820</name>
</gene>
<evidence type="ECO:0000313" key="7">
    <source>
        <dbReference type="EMBL" id="KFZ38561.1"/>
    </source>
</evidence>
<dbReference type="Gene3D" id="3.90.1150.10">
    <property type="entry name" value="Aspartate Aminotransferase, domain 1"/>
    <property type="match status" value="1"/>
</dbReference>
<dbReference type="InterPro" id="IPR015424">
    <property type="entry name" value="PyrdxlP-dep_Trfase"/>
</dbReference>
<dbReference type="CDD" id="cd00609">
    <property type="entry name" value="AAT_like"/>
    <property type="match status" value="1"/>
</dbReference>
<dbReference type="SUPFAM" id="SSF53383">
    <property type="entry name" value="PLP-dependent transferases"/>
    <property type="match status" value="1"/>
</dbReference>
<dbReference type="EMBL" id="JPEO01000002">
    <property type="protein sequence ID" value="KFZ38561.1"/>
    <property type="molecule type" value="Genomic_DNA"/>
</dbReference>
<keyword evidence="3" id="KW-0663">Pyridoxal phosphate</keyword>
<evidence type="ECO:0000259" key="6">
    <source>
        <dbReference type="Pfam" id="PF00155"/>
    </source>
</evidence>
<organism evidence="7 8">
    <name type="scientific">Shewanella mangrovi</name>
    <dbReference type="NCBI Taxonomy" id="1515746"/>
    <lineage>
        <taxon>Bacteria</taxon>
        <taxon>Pseudomonadati</taxon>
        <taxon>Pseudomonadota</taxon>
        <taxon>Gammaproteobacteria</taxon>
        <taxon>Alteromonadales</taxon>
        <taxon>Shewanellaceae</taxon>
        <taxon>Shewanella</taxon>
    </lineage>
</organism>
<dbReference type="GO" id="GO:0047804">
    <property type="term" value="F:cysteine-S-conjugate beta-lyase activity"/>
    <property type="evidence" value="ECO:0007669"/>
    <property type="project" value="UniProtKB-EC"/>
</dbReference>
<dbReference type="InterPro" id="IPR027619">
    <property type="entry name" value="C-S_lyase_PatB-like"/>
</dbReference>
<dbReference type="PANTHER" id="PTHR43525">
    <property type="entry name" value="PROTEIN MALY"/>
    <property type="match status" value="1"/>
</dbReference>
<dbReference type="Proteomes" id="UP000029264">
    <property type="component" value="Unassembled WGS sequence"/>
</dbReference>